<dbReference type="Proteomes" id="UP001596244">
    <property type="component" value="Unassembled WGS sequence"/>
</dbReference>
<sequence>MKLDPTQQILLLELANTERSLDVVGDTAFVTPEQQEVERLVAEQQRMLNASAAAQMAVDDMEADILRIQEDERKLRKRAADDKAQLSAETDPVRRRDLEHDRYSAKSRIADLMGELTECHNQIHALRNNRDNHGARSDELARQLEVARRAAEAANAAAAAIPDPVEHIAALRAQLPESVVAAYDAQKNESDVGAADFNGRTCGGCYIVLTGLDQQRINRAPADEMPRCPECGTYLIRKQAE</sequence>
<reference evidence="5" key="1">
    <citation type="journal article" date="2019" name="Int. J. Syst. Evol. Microbiol.">
        <title>The Global Catalogue of Microorganisms (GCM) 10K type strain sequencing project: providing services to taxonomists for standard genome sequencing and annotation.</title>
        <authorList>
            <consortium name="The Broad Institute Genomics Platform"/>
            <consortium name="The Broad Institute Genome Sequencing Center for Infectious Disease"/>
            <person name="Wu L."/>
            <person name="Ma J."/>
        </authorList>
    </citation>
    <scope>NUCLEOTIDE SEQUENCE [LARGE SCALE GENOMIC DNA]</scope>
    <source>
        <strain evidence="5">CCUG 51943</strain>
    </source>
</reference>
<evidence type="ECO:0000259" key="3">
    <source>
        <dbReference type="Pfam" id="PF24481"/>
    </source>
</evidence>
<proteinExistence type="predicted"/>
<dbReference type="RefSeq" id="WP_376999369.1">
    <property type="nucleotide sequence ID" value="NZ_JBHSQE010000001.1"/>
</dbReference>
<dbReference type="InterPro" id="IPR056003">
    <property type="entry name" value="CT398_CC_hairpin"/>
</dbReference>
<dbReference type="Pfam" id="PF02591">
    <property type="entry name" value="Zn_ribbon_9"/>
    <property type="match status" value="1"/>
</dbReference>
<name>A0ABW1Q8A5_9CORY</name>
<feature type="coiled-coil region" evidence="1">
    <location>
        <begin position="109"/>
        <end position="157"/>
    </location>
</feature>
<dbReference type="Pfam" id="PF24481">
    <property type="entry name" value="CT398_CC"/>
    <property type="match status" value="1"/>
</dbReference>
<dbReference type="InterPro" id="IPR003743">
    <property type="entry name" value="Zf-RING_7"/>
</dbReference>
<evidence type="ECO:0000259" key="2">
    <source>
        <dbReference type="Pfam" id="PF02591"/>
    </source>
</evidence>
<keyword evidence="5" id="KW-1185">Reference proteome</keyword>
<evidence type="ECO:0000313" key="4">
    <source>
        <dbReference type="EMBL" id="MFC6145586.1"/>
    </source>
</evidence>
<organism evidence="4 5">
    <name type="scientific">Corynebacterium nasicanis</name>
    <dbReference type="NCBI Taxonomy" id="1448267"/>
    <lineage>
        <taxon>Bacteria</taxon>
        <taxon>Bacillati</taxon>
        <taxon>Actinomycetota</taxon>
        <taxon>Actinomycetes</taxon>
        <taxon>Mycobacteriales</taxon>
        <taxon>Corynebacteriaceae</taxon>
        <taxon>Corynebacterium</taxon>
    </lineage>
</organism>
<feature type="domain" description="CT398-like coiled coil hairpin" evidence="3">
    <location>
        <begin position="30"/>
        <end position="189"/>
    </location>
</feature>
<gene>
    <name evidence="4" type="ORF">ACFPUZ_02005</name>
</gene>
<comment type="caution">
    <text evidence="4">The sequence shown here is derived from an EMBL/GenBank/DDBJ whole genome shotgun (WGS) entry which is preliminary data.</text>
</comment>
<keyword evidence="1" id="KW-0175">Coiled coil</keyword>
<accession>A0ABW1Q8A5</accession>
<feature type="domain" description="C4-type zinc ribbon" evidence="2">
    <location>
        <begin position="201"/>
        <end position="235"/>
    </location>
</feature>
<dbReference type="EMBL" id="JBHSQE010000001">
    <property type="protein sequence ID" value="MFC6145586.1"/>
    <property type="molecule type" value="Genomic_DNA"/>
</dbReference>
<evidence type="ECO:0000313" key="5">
    <source>
        <dbReference type="Proteomes" id="UP001596244"/>
    </source>
</evidence>
<evidence type="ECO:0000256" key="1">
    <source>
        <dbReference type="SAM" id="Coils"/>
    </source>
</evidence>
<protein>
    <submittedName>
        <fullName evidence="4">Zinc ribbon domain-containing protein</fullName>
    </submittedName>
</protein>
<dbReference type="Gene3D" id="1.10.287.1490">
    <property type="match status" value="1"/>
</dbReference>